<feature type="repeat" description="ANK" evidence="3">
    <location>
        <begin position="514"/>
        <end position="546"/>
    </location>
</feature>
<feature type="coiled-coil region" evidence="4">
    <location>
        <begin position="248"/>
        <end position="285"/>
    </location>
</feature>
<dbReference type="SMART" id="SM00409">
    <property type="entry name" value="IG"/>
    <property type="match status" value="1"/>
</dbReference>
<dbReference type="Pfam" id="PF18738">
    <property type="entry name" value="HEPN_DZIP3"/>
    <property type="match status" value="1"/>
</dbReference>
<dbReference type="InterPro" id="IPR036179">
    <property type="entry name" value="Ig-like_dom_sf"/>
</dbReference>
<dbReference type="PROSITE" id="PS50297">
    <property type="entry name" value="ANK_REP_REGION"/>
    <property type="match status" value="4"/>
</dbReference>
<feature type="domain" description="Immunoglobulin" evidence="5">
    <location>
        <begin position="31"/>
        <end position="123"/>
    </location>
</feature>
<keyword evidence="2 3" id="KW-0040">ANK repeat</keyword>
<evidence type="ECO:0000256" key="2">
    <source>
        <dbReference type="ARBA" id="ARBA00023043"/>
    </source>
</evidence>
<keyword evidence="1" id="KW-0677">Repeat</keyword>
<dbReference type="AlphaFoldDB" id="A0A8S3RW78"/>
<evidence type="ECO:0000259" key="5">
    <source>
        <dbReference type="SMART" id="SM00409"/>
    </source>
</evidence>
<evidence type="ECO:0000256" key="3">
    <source>
        <dbReference type="PROSITE-ProRule" id="PRU00023"/>
    </source>
</evidence>
<accession>A0A8S3RW78</accession>
<gene>
    <name evidence="6" type="ORF">MEDL_26638</name>
</gene>
<dbReference type="OrthoDB" id="1925304at2759"/>
<dbReference type="Pfam" id="PF20720">
    <property type="entry name" value="nSTAND3"/>
    <property type="match status" value="1"/>
</dbReference>
<dbReference type="InterPro" id="IPR036770">
    <property type="entry name" value="Ankyrin_rpt-contain_sf"/>
</dbReference>
<proteinExistence type="predicted"/>
<dbReference type="SUPFAM" id="SSF48726">
    <property type="entry name" value="Immunoglobulin"/>
    <property type="match status" value="1"/>
</dbReference>
<feature type="repeat" description="ANK" evidence="3">
    <location>
        <begin position="642"/>
        <end position="674"/>
    </location>
</feature>
<evidence type="ECO:0000256" key="4">
    <source>
        <dbReference type="SAM" id="Coils"/>
    </source>
</evidence>
<dbReference type="Gene3D" id="3.40.50.300">
    <property type="entry name" value="P-loop containing nucleotide triphosphate hydrolases"/>
    <property type="match status" value="1"/>
</dbReference>
<dbReference type="CDD" id="cd00096">
    <property type="entry name" value="Ig"/>
    <property type="match status" value="1"/>
</dbReference>
<dbReference type="InterPro" id="IPR049050">
    <property type="entry name" value="nSTAND3"/>
</dbReference>
<sequence length="688" mass="78218">MSFVEKAWRFVKNWWYGIERTYIVCIDQYPKEKVHIGIGGSTKLSANVKTSSPELIIKWQKVENNGLRNLRTDFIKYSGSSTRLPTPELVINNVDKSDDGDYQLEVTTVSGIVTGPKVRVNVFGDTSNALSKEENNFLRYYLLCQTIATESARLYFTRKVPESTLASHLNSYSNYLKSSRWKCTSEQLAVLFPGEITEEDDIERIRHHRNLLAHNTELKLNDLDFNTVWTDLSQAVIRLSFRTLSLEINNLSKRKLDQQAKNEKFENMKRDLIAMKDDMNRLNHDISECKGVIVTHHERLMKMENSHIPSNVKVGLVGGPGCGKTALAKHIALSYKQDGWEVIPVTDFDKIVMYGDSKLKQIFVIDDILGVFSVNMNWYNNLNSHKEGILEVLGNDSKLLFTCRKSVYYEAVKLQSFVLEKFIDLESHLSVVQILLKNNANIHQCDDSDRFPLRCASNQGHIEVVKYLLEKGCNVNQYNKNKETALHIASYKGHHTLVKYLVQKGADVNQCDKNNQSPLYKACEGGHKAVVEFLIEKGADIYQCDINNQSPLYKACEGGHKARVKEDINHCIKRLDSIKCSNDRRHEDRLDIVQYLIENGADVNKCTKSNESLLFGTSSRGDFDVVKLLVQKGNDVKQCNTNAESSLHKASEGGYFNIVEYLVQQGANVNQQNADEETPLFKAARNGH</sequence>
<dbReference type="InterPro" id="IPR002110">
    <property type="entry name" value="Ankyrin_rpt"/>
</dbReference>
<dbReference type="SMART" id="SM00248">
    <property type="entry name" value="ANK"/>
    <property type="match status" value="7"/>
</dbReference>
<dbReference type="InterPro" id="IPR013783">
    <property type="entry name" value="Ig-like_fold"/>
</dbReference>
<dbReference type="Pfam" id="PF13637">
    <property type="entry name" value="Ank_4"/>
    <property type="match status" value="1"/>
</dbReference>
<dbReference type="EMBL" id="CAJPWZ010001309">
    <property type="protein sequence ID" value="CAG2212673.1"/>
    <property type="molecule type" value="Genomic_DNA"/>
</dbReference>
<dbReference type="PANTHER" id="PTHR24171:SF10">
    <property type="entry name" value="ANKYRIN REPEAT DOMAIN-CONTAINING PROTEIN 29-LIKE"/>
    <property type="match status" value="1"/>
</dbReference>
<feature type="repeat" description="ANK" evidence="3">
    <location>
        <begin position="448"/>
        <end position="480"/>
    </location>
</feature>
<dbReference type="PRINTS" id="PR01415">
    <property type="entry name" value="ANKYRIN"/>
</dbReference>
<comment type="caution">
    <text evidence="6">The sequence shown here is derived from an EMBL/GenBank/DDBJ whole genome shotgun (WGS) entry which is preliminary data.</text>
</comment>
<dbReference type="SUPFAM" id="SSF52540">
    <property type="entry name" value="P-loop containing nucleoside triphosphate hydrolases"/>
    <property type="match status" value="1"/>
</dbReference>
<keyword evidence="7" id="KW-1185">Reference proteome</keyword>
<feature type="repeat" description="ANK" evidence="3">
    <location>
        <begin position="481"/>
        <end position="513"/>
    </location>
</feature>
<dbReference type="InterPro" id="IPR027417">
    <property type="entry name" value="P-loop_NTPase"/>
</dbReference>
<dbReference type="SUPFAM" id="SSF48403">
    <property type="entry name" value="Ankyrin repeat"/>
    <property type="match status" value="1"/>
</dbReference>
<dbReference type="Pfam" id="PF12796">
    <property type="entry name" value="Ank_2"/>
    <property type="match status" value="2"/>
</dbReference>
<name>A0A8S3RW78_MYTED</name>
<dbReference type="Proteomes" id="UP000683360">
    <property type="component" value="Unassembled WGS sequence"/>
</dbReference>
<keyword evidence="4" id="KW-0175">Coiled coil</keyword>
<dbReference type="Gene3D" id="2.60.40.10">
    <property type="entry name" value="Immunoglobulins"/>
    <property type="match status" value="1"/>
</dbReference>
<protein>
    <recommendedName>
        <fullName evidence="5">Immunoglobulin domain-containing protein</fullName>
    </recommendedName>
</protein>
<dbReference type="InterPro" id="IPR041249">
    <property type="entry name" value="HEPN_DZIP3"/>
</dbReference>
<organism evidence="6 7">
    <name type="scientific">Mytilus edulis</name>
    <name type="common">Blue mussel</name>
    <dbReference type="NCBI Taxonomy" id="6550"/>
    <lineage>
        <taxon>Eukaryota</taxon>
        <taxon>Metazoa</taxon>
        <taxon>Spiralia</taxon>
        <taxon>Lophotrochozoa</taxon>
        <taxon>Mollusca</taxon>
        <taxon>Bivalvia</taxon>
        <taxon>Autobranchia</taxon>
        <taxon>Pteriomorphia</taxon>
        <taxon>Mytilida</taxon>
        <taxon>Mytiloidea</taxon>
        <taxon>Mytilidae</taxon>
        <taxon>Mytilinae</taxon>
        <taxon>Mytilus</taxon>
    </lineage>
</organism>
<evidence type="ECO:0000313" key="7">
    <source>
        <dbReference type="Proteomes" id="UP000683360"/>
    </source>
</evidence>
<evidence type="ECO:0000313" key="6">
    <source>
        <dbReference type="EMBL" id="CAG2212673.1"/>
    </source>
</evidence>
<dbReference type="PANTHER" id="PTHR24171">
    <property type="entry name" value="ANKYRIN REPEAT DOMAIN-CONTAINING PROTEIN 39-RELATED"/>
    <property type="match status" value="1"/>
</dbReference>
<dbReference type="InterPro" id="IPR003599">
    <property type="entry name" value="Ig_sub"/>
</dbReference>
<dbReference type="Gene3D" id="1.25.40.20">
    <property type="entry name" value="Ankyrin repeat-containing domain"/>
    <property type="match status" value="2"/>
</dbReference>
<reference evidence="6" key="1">
    <citation type="submission" date="2021-03" db="EMBL/GenBank/DDBJ databases">
        <authorList>
            <person name="Bekaert M."/>
        </authorList>
    </citation>
    <scope>NUCLEOTIDE SEQUENCE</scope>
</reference>
<dbReference type="PROSITE" id="PS50088">
    <property type="entry name" value="ANK_REPEAT"/>
    <property type="match status" value="4"/>
</dbReference>
<evidence type="ECO:0000256" key="1">
    <source>
        <dbReference type="ARBA" id="ARBA00022737"/>
    </source>
</evidence>